<accession>A0A2J6SES4</accession>
<dbReference type="Proteomes" id="UP000235371">
    <property type="component" value="Unassembled WGS sequence"/>
</dbReference>
<organism evidence="2 3">
    <name type="scientific">Hyaloscypha bicolor E</name>
    <dbReference type="NCBI Taxonomy" id="1095630"/>
    <lineage>
        <taxon>Eukaryota</taxon>
        <taxon>Fungi</taxon>
        <taxon>Dikarya</taxon>
        <taxon>Ascomycota</taxon>
        <taxon>Pezizomycotina</taxon>
        <taxon>Leotiomycetes</taxon>
        <taxon>Helotiales</taxon>
        <taxon>Hyaloscyphaceae</taxon>
        <taxon>Hyaloscypha</taxon>
        <taxon>Hyaloscypha bicolor</taxon>
    </lineage>
</organism>
<dbReference type="InterPro" id="IPR045518">
    <property type="entry name" value="2EXR"/>
</dbReference>
<sequence length="287" mass="32477">MKSFLDMIKLADFCKAGLLFVETQFSPYLSTASIFLQLLETSLSQTRLDGVSLITTLARPLNQTHCIDDCGTMAILAHQCEAVLSSRTTCAPIHTTLKDATGRQLYLATNFASPERHHSKIVSTTENQPPAIPRLPTFDVRKVVQQFREVTESRQQSSNDCKLTTLLRIRMSPTRTALTTDEATHSCTSEELSDSNDPSQHRLNTLTCFGKLAIELRTIIWRFSLPRQRKVHVNTRINLDTSGKFHLFSKSHSRSSSIFWVNRDSRAIALKHYRALLQDSSNPRRKT</sequence>
<dbReference type="PANTHER" id="PTHR35910:SF6">
    <property type="entry name" value="2EXR DOMAIN-CONTAINING PROTEIN"/>
    <property type="match status" value="1"/>
</dbReference>
<dbReference type="PANTHER" id="PTHR35910">
    <property type="entry name" value="2EXR DOMAIN-CONTAINING PROTEIN"/>
    <property type="match status" value="1"/>
</dbReference>
<dbReference type="Pfam" id="PF20150">
    <property type="entry name" value="2EXR"/>
    <property type="match status" value="1"/>
</dbReference>
<evidence type="ECO:0000313" key="2">
    <source>
        <dbReference type="EMBL" id="PMD49268.1"/>
    </source>
</evidence>
<evidence type="ECO:0000259" key="1">
    <source>
        <dbReference type="Pfam" id="PF20150"/>
    </source>
</evidence>
<dbReference type="EMBL" id="KZ613921">
    <property type="protein sequence ID" value="PMD49268.1"/>
    <property type="molecule type" value="Genomic_DNA"/>
</dbReference>
<reference evidence="2 3" key="1">
    <citation type="submission" date="2016-04" db="EMBL/GenBank/DDBJ databases">
        <title>A degradative enzymes factory behind the ericoid mycorrhizal symbiosis.</title>
        <authorList>
            <consortium name="DOE Joint Genome Institute"/>
            <person name="Martino E."/>
            <person name="Morin E."/>
            <person name="Grelet G."/>
            <person name="Kuo A."/>
            <person name="Kohler A."/>
            <person name="Daghino S."/>
            <person name="Barry K."/>
            <person name="Choi C."/>
            <person name="Cichocki N."/>
            <person name="Clum A."/>
            <person name="Copeland A."/>
            <person name="Hainaut M."/>
            <person name="Haridas S."/>
            <person name="Labutti K."/>
            <person name="Lindquist E."/>
            <person name="Lipzen A."/>
            <person name="Khouja H.-R."/>
            <person name="Murat C."/>
            <person name="Ohm R."/>
            <person name="Olson A."/>
            <person name="Spatafora J."/>
            <person name="Veneault-Fourrey C."/>
            <person name="Henrissat B."/>
            <person name="Grigoriev I."/>
            <person name="Martin F."/>
            <person name="Perotto S."/>
        </authorList>
    </citation>
    <scope>NUCLEOTIDE SEQUENCE [LARGE SCALE GENOMIC DNA]</scope>
    <source>
        <strain evidence="2 3">E</strain>
    </source>
</reference>
<feature type="domain" description="2EXR" evidence="1">
    <location>
        <begin position="207"/>
        <end position="281"/>
    </location>
</feature>
<name>A0A2J6SES4_9HELO</name>
<proteinExistence type="predicted"/>
<protein>
    <recommendedName>
        <fullName evidence="1">2EXR domain-containing protein</fullName>
    </recommendedName>
</protein>
<gene>
    <name evidence="2" type="ORF">K444DRAFT_296624</name>
</gene>
<keyword evidence="3" id="KW-1185">Reference proteome</keyword>
<dbReference type="AlphaFoldDB" id="A0A2J6SES4"/>
<dbReference type="GeneID" id="36579769"/>
<dbReference type="OrthoDB" id="3530648at2759"/>
<dbReference type="InParanoid" id="A0A2J6SES4"/>
<dbReference type="RefSeq" id="XP_024726172.1">
    <property type="nucleotide sequence ID" value="XM_024871687.1"/>
</dbReference>
<evidence type="ECO:0000313" key="3">
    <source>
        <dbReference type="Proteomes" id="UP000235371"/>
    </source>
</evidence>